<dbReference type="RefSeq" id="WP_395814865.1">
    <property type="nucleotide sequence ID" value="NZ_CP043494.1"/>
</dbReference>
<proteinExistence type="predicted"/>
<evidence type="ECO:0000313" key="1">
    <source>
        <dbReference type="EMBL" id="WNG43595.1"/>
    </source>
</evidence>
<evidence type="ECO:0000313" key="2">
    <source>
        <dbReference type="Proteomes" id="UP001611383"/>
    </source>
</evidence>
<organism evidence="1 2">
    <name type="scientific">Archangium minus</name>
    <dbReference type="NCBI Taxonomy" id="83450"/>
    <lineage>
        <taxon>Bacteria</taxon>
        <taxon>Pseudomonadati</taxon>
        <taxon>Myxococcota</taxon>
        <taxon>Myxococcia</taxon>
        <taxon>Myxococcales</taxon>
        <taxon>Cystobacterineae</taxon>
        <taxon>Archangiaceae</taxon>
        <taxon>Archangium</taxon>
    </lineage>
</organism>
<keyword evidence="2" id="KW-1185">Reference proteome</keyword>
<dbReference type="Proteomes" id="UP001611383">
    <property type="component" value="Chromosome"/>
</dbReference>
<gene>
    <name evidence="1" type="ORF">F0U60_05375</name>
</gene>
<name>A0ABY9WJ51_9BACT</name>
<evidence type="ECO:0008006" key="3">
    <source>
        <dbReference type="Google" id="ProtNLM"/>
    </source>
</evidence>
<dbReference type="EMBL" id="CP043494">
    <property type="protein sequence ID" value="WNG43595.1"/>
    <property type="molecule type" value="Genomic_DNA"/>
</dbReference>
<reference evidence="1 2" key="1">
    <citation type="submission" date="2019-08" db="EMBL/GenBank/DDBJ databases">
        <title>Archangium and Cystobacter genomes.</title>
        <authorList>
            <person name="Chen I.-C.K."/>
            <person name="Wielgoss S."/>
        </authorList>
    </citation>
    <scope>NUCLEOTIDE SEQUENCE [LARGE SCALE GENOMIC DNA]</scope>
    <source>
        <strain evidence="1 2">Cbm 6</strain>
    </source>
</reference>
<protein>
    <recommendedName>
        <fullName evidence="3">Outer membrane protein beta-barrel domain-containing protein</fullName>
    </recommendedName>
</protein>
<sequence>MTLHSTVTQAGTPRHPGPLLSRPSVRLALAAVISAAAFFSSPARAEESPTRLPLTVAYFGETLVHPGLTVGTELSLVRGDVGAVVLTGNLGGYVHPRNHVGLFASAEMGGRLTAPFGLYGELLVGAGYLHSFLQGPVYEVSPDGSVLPAADAGRPAVMPTASLGLGWDLQRNGVAPLALFTRLTLFGQFPFNQRLLPHAAVQLGVRFQ</sequence>
<accession>A0ABY9WJ51</accession>